<evidence type="ECO:0000313" key="1">
    <source>
        <dbReference type="EMBL" id="GKV14599.1"/>
    </source>
</evidence>
<dbReference type="AlphaFoldDB" id="A0AAV5JJ87"/>
<proteinExistence type="predicted"/>
<reference evidence="1 2" key="1">
    <citation type="journal article" date="2021" name="Commun. Biol.">
        <title>The genome of Shorea leprosula (Dipterocarpaceae) highlights the ecological relevance of drought in aseasonal tropical rainforests.</title>
        <authorList>
            <person name="Ng K.K.S."/>
            <person name="Kobayashi M.J."/>
            <person name="Fawcett J.A."/>
            <person name="Hatakeyama M."/>
            <person name="Paape T."/>
            <person name="Ng C.H."/>
            <person name="Ang C.C."/>
            <person name="Tnah L.H."/>
            <person name="Lee C.T."/>
            <person name="Nishiyama T."/>
            <person name="Sese J."/>
            <person name="O'Brien M.J."/>
            <person name="Copetti D."/>
            <person name="Mohd Noor M.I."/>
            <person name="Ong R.C."/>
            <person name="Putra M."/>
            <person name="Sireger I.Z."/>
            <person name="Indrioko S."/>
            <person name="Kosugi Y."/>
            <person name="Izuno A."/>
            <person name="Isagi Y."/>
            <person name="Lee S.L."/>
            <person name="Shimizu K.K."/>
        </authorList>
    </citation>
    <scope>NUCLEOTIDE SEQUENCE [LARGE SCALE GENOMIC DNA]</scope>
    <source>
        <strain evidence="1">214</strain>
    </source>
</reference>
<protein>
    <submittedName>
        <fullName evidence="1">Uncharacterized protein</fullName>
    </submittedName>
</protein>
<organism evidence="1 2">
    <name type="scientific">Rubroshorea leprosula</name>
    <dbReference type="NCBI Taxonomy" id="152421"/>
    <lineage>
        <taxon>Eukaryota</taxon>
        <taxon>Viridiplantae</taxon>
        <taxon>Streptophyta</taxon>
        <taxon>Embryophyta</taxon>
        <taxon>Tracheophyta</taxon>
        <taxon>Spermatophyta</taxon>
        <taxon>Magnoliopsida</taxon>
        <taxon>eudicotyledons</taxon>
        <taxon>Gunneridae</taxon>
        <taxon>Pentapetalae</taxon>
        <taxon>rosids</taxon>
        <taxon>malvids</taxon>
        <taxon>Malvales</taxon>
        <taxon>Dipterocarpaceae</taxon>
        <taxon>Rubroshorea</taxon>
    </lineage>
</organism>
<sequence>MSYSLRHHDKPSQGWGWDTSTDFRVYHVTVYSTPRELPQYPNVRPTYDDEEEQRRLDALTTRMEKHNHVAAAPAHVEKLEPDWQVDEEDVNEEAKEFIETKRKKFTSRLMSMQVG</sequence>
<name>A0AAV5JJ87_9ROSI</name>
<keyword evidence="2" id="KW-1185">Reference proteome</keyword>
<dbReference type="Proteomes" id="UP001054252">
    <property type="component" value="Unassembled WGS sequence"/>
</dbReference>
<accession>A0AAV5JJ87</accession>
<gene>
    <name evidence="1" type="ORF">SLEP1_g25446</name>
</gene>
<evidence type="ECO:0000313" key="2">
    <source>
        <dbReference type="Proteomes" id="UP001054252"/>
    </source>
</evidence>
<comment type="caution">
    <text evidence="1">The sequence shown here is derived from an EMBL/GenBank/DDBJ whole genome shotgun (WGS) entry which is preliminary data.</text>
</comment>
<dbReference type="EMBL" id="BPVZ01000041">
    <property type="protein sequence ID" value="GKV14599.1"/>
    <property type="molecule type" value="Genomic_DNA"/>
</dbReference>